<evidence type="ECO:0000256" key="5">
    <source>
        <dbReference type="ARBA" id="ARBA00022795"/>
    </source>
</evidence>
<dbReference type="GO" id="GO:0005829">
    <property type="term" value="C:cytosol"/>
    <property type="evidence" value="ECO:0007669"/>
    <property type="project" value="TreeGrafter"/>
</dbReference>
<evidence type="ECO:0000256" key="3">
    <source>
        <dbReference type="ARBA" id="ARBA00016507"/>
    </source>
</evidence>
<gene>
    <name evidence="9" type="ORF">Tel_05655</name>
</gene>
<dbReference type="STRING" id="1748243.Tel_05655"/>
<feature type="domain" description="Flagellar assembly protein FliH/Type III secretion system HrpE" evidence="8">
    <location>
        <begin position="78"/>
        <end position="201"/>
    </location>
</feature>
<dbReference type="KEGG" id="tee:Tel_05655"/>
<dbReference type="InterPro" id="IPR018035">
    <property type="entry name" value="Flagellar_FliH/T3SS_HrpE"/>
</dbReference>
<keyword evidence="6" id="KW-0653">Protein transport</keyword>
<dbReference type="EMBL" id="CP013099">
    <property type="protein sequence ID" value="ALP52675.1"/>
    <property type="molecule type" value="Genomic_DNA"/>
</dbReference>
<evidence type="ECO:0000313" key="10">
    <source>
        <dbReference type="Proteomes" id="UP000055136"/>
    </source>
</evidence>
<dbReference type="InterPro" id="IPR051472">
    <property type="entry name" value="T3SS_Stator/FliH"/>
</dbReference>
<evidence type="ECO:0000256" key="6">
    <source>
        <dbReference type="ARBA" id="ARBA00022927"/>
    </source>
</evidence>
<name>A0A0S2TC50_9GAMM</name>
<dbReference type="Pfam" id="PF02108">
    <property type="entry name" value="FliH"/>
    <property type="match status" value="1"/>
</dbReference>
<organism evidence="9 10">
    <name type="scientific">Candidatus Tenderia electrophaga</name>
    <dbReference type="NCBI Taxonomy" id="1748243"/>
    <lineage>
        <taxon>Bacteria</taxon>
        <taxon>Pseudomonadati</taxon>
        <taxon>Pseudomonadota</taxon>
        <taxon>Gammaproteobacteria</taxon>
        <taxon>Candidatus Tenderiales</taxon>
        <taxon>Candidatus Tenderiaceae</taxon>
        <taxon>Candidatus Tenderia</taxon>
    </lineage>
</organism>
<accession>A0A0S2TC50</accession>
<dbReference type="PANTHER" id="PTHR34982">
    <property type="entry name" value="YOP PROTEINS TRANSLOCATION PROTEIN L"/>
    <property type="match status" value="1"/>
</dbReference>
<sequence>MNMSKLPDNGGEAKVWAVPEIKADSSRNLTHTDTSLSPRERKAVEEKVNKLKHSAYQEGFEKGRREGAIRGQQQLDQTAQSVANVMDAMSAPLQRMEEQLESELVKLAVAIAKQIVRRELKTDPRQVVAVVREALAIIPSAAQHIRVYLCPDDAALVRKLIPASGGDRSWEVVDDPLLSQGSCRVESDSATVDASFEARIAAIAAELLGSERADD</sequence>
<keyword evidence="5" id="KW-1005">Bacterial flagellum biogenesis</keyword>
<comment type="function">
    <text evidence="1">Needed for flagellar regrowth and assembly.</text>
</comment>
<protein>
    <recommendedName>
        <fullName evidence="3">Flagellar assembly protein FliH</fullName>
    </recommendedName>
</protein>
<evidence type="ECO:0000259" key="8">
    <source>
        <dbReference type="Pfam" id="PF02108"/>
    </source>
</evidence>
<dbReference type="GO" id="GO:0044781">
    <property type="term" value="P:bacterial-type flagellum organization"/>
    <property type="evidence" value="ECO:0007669"/>
    <property type="project" value="UniProtKB-KW"/>
</dbReference>
<keyword evidence="10" id="KW-1185">Reference proteome</keyword>
<evidence type="ECO:0000256" key="2">
    <source>
        <dbReference type="ARBA" id="ARBA00006602"/>
    </source>
</evidence>
<reference evidence="9" key="1">
    <citation type="submission" date="2015-10" db="EMBL/GenBank/DDBJ databases">
        <title>Description of Candidatus Tenderia electrophaga gen. nov, sp. nov., an Uncultivated Electroautotroph from a Biocathode Enrichment.</title>
        <authorList>
            <person name="Eddie B.J."/>
            <person name="Malanoski A.P."/>
            <person name="Wang Z."/>
            <person name="Hall R.J."/>
            <person name="Oh S.D."/>
            <person name="Heiner C."/>
            <person name="Lin B."/>
            <person name="Strycharz-Glaven S.M."/>
        </authorList>
    </citation>
    <scope>NUCLEOTIDE SEQUENCE [LARGE SCALE GENOMIC DNA]</scope>
    <source>
        <strain evidence="9">NRL1</strain>
    </source>
</reference>
<evidence type="ECO:0000313" key="9">
    <source>
        <dbReference type="EMBL" id="ALP52675.1"/>
    </source>
</evidence>
<evidence type="ECO:0000256" key="7">
    <source>
        <dbReference type="ARBA" id="ARBA00023225"/>
    </source>
</evidence>
<evidence type="ECO:0000256" key="4">
    <source>
        <dbReference type="ARBA" id="ARBA00022448"/>
    </source>
</evidence>
<dbReference type="GO" id="GO:0015031">
    <property type="term" value="P:protein transport"/>
    <property type="evidence" value="ECO:0007669"/>
    <property type="project" value="UniProtKB-KW"/>
</dbReference>
<comment type="similarity">
    <text evidence="2">Belongs to the FliH family.</text>
</comment>
<dbReference type="AlphaFoldDB" id="A0A0S2TC50"/>
<dbReference type="PANTHER" id="PTHR34982:SF1">
    <property type="entry name" value="FLAGELLAR ASSEMBLY PROTEIN FLIH"/>
    <property type="match status" value="1"/>
</dbReference>
<keyword evidence="7" id="KW-1006">Bacterial flagellum protein export</keyword>
<keyword evidence="4" id="KW-0813">Transport</keyword>
<proteinExistence type="inferred from homology"/>
<evidence type="ECO:0000256" key="1">
    <source>
        <dbReference type="ARBA" id="ARBA00003041"/>
    </source>
</evidence>
<dbReference type="Proteomes" id="UP000055136">
    <property type="component" value="Chromosome"/>
</dbReference>